<keyword evidence="3" id="KW-1185">Reference proteome</keyword>
<dbReference type="Pfam" id="PF10066">
    <property type="entry name" value="DUF2304"/>
    <property type="match status" value="1"/>
</dbReference>
<reference evidence="2 3" key="1">
    <citation type="submission" date="2018-10" db="EMBL/GenBank/DDBJ databases">
        <title>Genome Sequence of Cohnella sp.</title>
        <authorList>
            <person name="Srinivasan S."/>
            <person name="Kim M.K."/>
        </authorList>
    </citation>
    <scope>NUCLEOTIDE SEQUENCE [LARGE SCALE GENOMIC DNA]</scope>
    <source>
        <strain evidence="2 3">18JY8-7</strain>
    </source>
</reference>
<protein>
    <submittedName>
        <fullName evidence="2">DUF2304 domain-containing protein</fullName>
    </submittedName>
</protein>
<dbReference type="KEGG" id="coh:EAV92_22770"/>
<name>A0A3G3K4M7_9BACL</name>
<dbReference type="EMBL" id="CP033433">
    <property type="protein sequence ID" value="AYQ75121.1"/>
    <property type="molecule type" value="Genomic_DNA"/>
</dbReference>
<evidence type="ECO:0000313" key="3">
    <source>
        <dbReference type="Proteomes" id="UP000269097"/>
    </source>
</evidence>
<keyword evidence="1" id="KW-0472">Membrane</keyword>
<dbReference type="InterPro" id="IPR019277">
    <property type="entry name" value="DUF2304"/>
</dbReference>
<feature type="transmembrane region" description="Helical" evidence="1">
    <location>
        <begin position="6"/>
        <end position="23"/>
    </location>
</feature>
<gene>
    <name evidence="2" type="ORF">EAV92_22770</name>
</gene>
<keyword evidence="1" id="KW-1133">Transmembrane helix</keyword>
<dbReference type="RefSeq" id="WP_123043201.1">
    <property type="nucleotide sequence ID" value="NZ_CP033433.1"/>
</dbReference>
<feature type="transmembrane region" description="Helical" evidence="1">
    <location>
        <begin position="35"/>
        <end position="53"/>
    </location>
</feature>
<evidence type="ECO:0000256" key="1">
    <source>
        <dbReference type="SAM" id="Phobius"/>
    </source>
</evidence>
<sequence length="118" mass="13324">MERVQALSIVLSAGLVFAVFYLMRRRLLREQYSLLWLLFGLILFILSLSTTLLEGAASLLGVKYAPALLFLVGIMVCLVLILHLTVVVSRLTERVIRLTQELGMAKHQLDRIQVEEGQ</sequence>
<feature type="transmembrane region" description="Helical" evidence="1">
    <location>
        <begin position="65"/>
        <end position="88"/>
    </location>
</feature>
<proteinExistence type="predicted"/>
<keyword evidence="1" id="KW-0812">Transmembrane</keyword>
<accession>A0A3G3K4M7</accession>
<organism evidence="2 3">
    <name type="scientific">Cohnella candidum</name>
    <dbReference type="NCBI Taxonomy" id="2674991"/>
    <lineage>
        <taxon>Bacteria</taxon>
        <taxon>Bacillati</taxon>
        <taxon>Bacillota</taxon>
        <taxon>Bacilli</taxon>
        <taxon>Bacillales</taxon>
        <taxon>Paenibacillaceae</taxon>
        <taxon>Cohnella</taxon>
    </lineage>
</organism>
<evidence type="ECO:0000313" key="2">
    <source>
        <dbReference type="EMBL" id="AYQ75121.1"/>
    </source>
</evidence>
<dbReference type="AlphaFoldDB" id="A0A3G3K4M7"/>
<dbReference type="Proteomes" id="UP000269097">
    <property type="component" value="Chromosome"/>
</dbReference>